<gene>
    <name evidence="2" type="primary">purL_13</name>
    <name evidence="2" type="ORF">g.14464</name>
</gene>
<reference evidence="2" key="1">
    <citation type="submission" date="2015-07" db="EMBL/GenBank/DDBJ databases">
        <title>Transcriptome Assembly of Anthurium amnicola.</title>
        <authorList>
            <person name="Suzuki J."/>
        </authorList>
    </citation>
    <scope>NUCLEOTIDE SEQUENCE</scope>
</reference>
<name>A0A1D1ZFX4_9ARAE</name>
<keyword evidence="1" id="KW-1133">Transmembrane helix</keyword>
<dbReference type="EMBL" id="GDJX01002179">
    <property type="protein sequence ID" value="JAT65757.1"/>
    <property type="molecule type" value="Transcribed_RNA"/>
</dbReference>
<sequence>KKNFFFKKMTKGFPSLIGNNGGSIRNKTIQKLQLLVLVFVMISLTLKIYVQMFDSDYPCGKCALHENLPDNETNESSIPTILTDDIDDTYDDNDNNDNDNNDLYIEPAYHPLPNSDITYDFTVVTGASENHFCPTKSFLYYMKDMLKGFNARLILYDLGFSNSQREILLKLQKLGYLAELRTFDWSHYPKFWNITIARGEYAWKPAMVAEVARDYPGKLVWLDSGTLVERKYFTRLDSLLKKYNGFVSPRSSGTMKVWTHPGVYDYYGDDHKKYDRVVNCNGASATFDTIKTKHIIDDWFNCALVKDCIAPPGSSRINHRQDQAILTYLIAKNKLTCDYNRENIGIITHEDRHCKKYVSEYESTHEI</sequence>
<organism evidence="2">
    <name type="scientific">Anthurium amnicola</name>
    <dbReference type="NCBI Taxonomy" id="1678845"/>
    <lineage>
        <taxon>Eukaryota</taxon>
        <taxon>Viridiplantae</taxon>
        <taxon>Streptophyta</taxon>
        <taxon>Embryophyta</taxon>
        <taxon>Tracheophyta</taxon>
        <taxon>Spermatophyta</taxon>
        <taxon>Magnoliopsida</taxon>
        <taxon>Liliopsida</taxon>
        <taxon>Araceae</taxon>
        <taxon>Pothoideae</taxon>
        <taxon>Potheae</taxon>
        <taxon>Anthurium</taxon>
    </lineage>
</organism>
<feature type="transmembrane region" description="Helical" evidence="1">
    <location>
        <begin position="32"/>
        <end position="50"/>
    </location>
</feature>
<proteinExistence type="predicted"/>
<dbReference type="PANTHER" id="PTHR31389">
    <property type="entry name" value="LD39211P"/>
    <property type="match status" value="1"/>
</dbReference>
<protein>
    <submittedName>
        <fullName evidence="2">Phosphoribosylformylglycinamidine synthase 2</fullName>
    </submittedName>
</protein>
<dbReference type="PANTHER" id="PTHR31389:SF4">
    <property type="entry name" value="LD39211P"/>
    <property type="match status" value="1"/>
</dbReference>
<keyword evidence="1" id="KW-0472">Membrane</keyword>
<accession>A0A1D1ZFX4</accession>
<dbReference type="Pfam" id="PF07801">
    <property type="entry name" value="DUF1647"/>
    <property type="match status" value="1"/>
</dbReference>
<evidence type="ECO:0000313" key="2">
    <source>
        <dbReference type="EMBL" id="JAT65757.1"/>
    </source>
</evidence>
<dbReference type="AlphaFoldDB" id="A0A1D1ZFX4"/>
<dbReference type="InterPro" id="IPR012444">
    <property type="entry name" value="DUF1647"/>
</dbReference>
<keyword evidence="1" id="KW-0812">Transmembrane</keyword>
<evidence type="ECO:0000256" key="1">
    <source>
        <dbReference type="SAM" id="Phobius"/>
    </source>
</evidence>
<feature type="non-terminal residue" evidence="2">
    <location>
        <position position="1"/>
    </location>
</feature>